<dbReference type="Gene3D" id="1.20.1070.10">
    <property type="entry name" value="Rhodopsin 7-helix transmembrane proteins"/>
    <property type="match status" value="1"/>
</dbReference>
<gene>
    <name evidence="12" type="ORF">SBAD_LOCUS8968</name>
</gene>
<organism evidence="14">
    <name type="scientific">Soboliphyme baturini</name>
    <dbReference type="NCBI Taxonomy" id="241478"/>
    <lineage>
        <taxon>Eukaryota</taxon>
        <taxon>Metazoa</taxon>
        <taxon>Ecdysozoa</taxon>
        <taxon>Nematoda</taxon>
        <taxon>Enoplea</taxon>
        <taxon>Dorylaimia</taxon>
        <taxon>Dioctophymatida</taxon>
        <taxon>Dioctophymatoidea</taxon>
        <taxon>Soboliphymatidae</taxon>
        <taxon>Soboliphyme</taxon>
    </lineage>
</organism>
<evidence type="ECO:0000256" key="7">
    <source>
        <dbReference type="ARBA" id="ARBA00023157"/>
    </source>
</evidence>
<keyword evidence="13" id="KW-1185">Reference proteome</keyword>
<keyword evidence="9" id="KW-0807">Transducer</keyword>
<evidence type="ECO:0000256" key="4">
    <source>
        <dbReference type="ARBA" id="ARBA00022989"/>
    </source>
</evidence>
<evidence type="ECO:0000256" key="9">
    <source>
        <dbReference type="ARBA" id="ARBA00023224"/>
    </source>
</evidence>
<evidence type="ECO:0000256" key="2">
    <source>
        <dbReference type="ARBA" id="ARBA00022475"/>
    </source>
</evidence>
<evidence type="ECO:0000313" key="14">
    <source>
        <dbReference type="WBParaSite" id="SBAD_0000929401-mRNA-1"/>
    </source>
</evidence>
<evidence type="ECO:0000256" key="5">
    <source>
        <dbReference type="ARBA" id="ARBA00023040"/>
    </source>
</evidence>
<dbReference type="GO" id="GO:0004993">
    <property type="term" value="F:G protein-coupled serotonin receptor activity"/>
    <property type="evidence" value="ECO:0007669"/>
    <property type="project" value="UniProtKB-ARBA"/>
</dbReference>
<evidence type="ECO:0000313" key="12">
    <source>
        <dbReference type="EMBL" id="VDP20371.1"/>
    </source>
</evidence>
<dbReference type="WBParaSite" id="SBAD_0000929401-mRNA-1">
    <property type="protein sequence ID" value="SBAD_0000929401-mRNA-1"/>
    <property type="gene ID" value="SBAD_0000929401"/>
</dbReference>
<evidence type="ECO:0000313" key="13">
    <source>
        <dbReference type="Proteomes" id="UP000270296"/>
    </source>
</evidence>
<proteinExistence type="predicted"/>
<reference evidence="14" key="1">
    <citation type="submission" date="2016-06" db="UniProtKB">
        <authorList>
            <consortium name="WormBaseParasite"/>
        </authorList>
    </citation>
    <scope>IDENTIFICATION</scope>
</reference>
<evidence type="ECO:0000256" key="10">
    <source>
        <dbReference type="SAM" id="Phobius"/>
    </source>
</evidence>
<feature type="domain" description="G-protein coupled receptors family 1 profile" evidence="11">
    <location>
        <begin position="49"/>
        <end position="291"/>
    </location>
</feature>
<keyword evidence="8" id="KW-0675">Receptor</keyword>
<keyword evidence="5" id="KW-0297">G-protein coupled receptor</keyword>
<comment type="subcellular location">
    <subcellularLocation>
        <location evidence="1">Cell membrane</location>
        <topology evidence="1">Multi-pass membrane protein</topology>
    </subcellularLocation>
</comment>
<dbReference type="InterPro" id="IPR017452">
    <property type="entry name" value="GPCR_Rhodpsn_7TM"/>
</dbReference>
<dbReference type="PRINTS" id="PR00237">
    <property type="entry name" value="GPCRRHODOPSN"/>
</dbReference>
<keyword evidence="4 10" id="KW-1133">Transmembrane helix</keyword>
<name>A0A183IZC1_9BILA</name>
<sequence>MATLWHILNGAYTNYSWNTTTKWLLTQHGWPIVAVLILVGILTACVIAINGFVILHFILNCNLLLKHRNAFIFNMAVADFLIGTLVMPMFFFQMLTKGAWPSRATIPCRVLCSLDVICCTVSIVTLCCISLDQLYAVIKPIHYHVATTSGKTLAVILAIWAYSSTLLMLTMRWTTPEEEEWRLSLRCSITKELPWFVTAATFSFYIPLLIIVIVHLKIYHVIRQRNLSLQVYQYGNIACIVNSSDDHKSLIVGFHSHHNWKSDRIILKTVATFAILWLPFFLICCAGTNHF</sequence>
<dbReference type="AlphaFoldDB" id="A0A183IZC1"/>
<dbReference type="PANTHER" id="PTHR24248">
    <property type="entry name" value="ADRENERGIC RECEPTOR-RELATED G-PROTEIN COUPLED RECEPTOR"/>
    <property type="match status" value="1"/>
</dbReference>
<feature type="transmembrane region" description="Helical" evidence="10">
    <location>
        <begin position="104"/>
        <end position="131"/>
    </location>
</feature>
<feature type="transmembrane region" description="Helical" evidence="10">
    <location>
        <begin position="265"/>
        <end position="289"/>
    </location>
</feature>
<keyword evidence="7" id="KW-1015">Disulfide bond</keyword>
<dbReference type="InterPro" id="IPR000276">
    <property type="entry name" value="GPCR_Rhodpsn"/>
</dbReference>
<feature type="transmembrane region" description="Helical" evidence="10">
    <location>
        <begin position="71"/>
        <end position="92"/>
    </location>
</feature>
<dbReference type="SUPFAM" id="SSF81321">
    <property type="entry name" value="Family A G protein-coupled receptor-like"/>
    <property type="match status" value="1"/>
</dbReference>
<evidence type="ECO:0000256" key="6">
    <source>
        <dbReference type="ARBA" id="ARBA00023136"/>
    </source>
</evidence>
<protein>
    <submittedName>
        <fullName evidence="14">G_PROTEIN_RECEP_F1_2 domain-containing protein</fullName>
    </submittedName>
</protein>
<dbReference type="GO" id="GO:0005886">
    <property type="term" value="C:plasma membrane"/>
    <property type="evidence" value="ECO:0007669"/>
    <property type="project" value="UniProtKB-SubCell"/>
</dbReference>
<dbReference type="OrthoDB" id="5977853at2759"/>
<keyword evidence="6 10" id="KW-0472">Membrane</keyword>
<keyword evidence="2" id="KW-1003">Cell membrane</keyword>
<keyword evidence="3 10" id="KW-0812">Transmembrane</keyword>
<dbReference type="GO" id="GO:0043410">
    <property type="term" value="P:positive regulation of MAPK cascade"/>
    <property type="evidence" value="ECO:0007669"/>
    <property type="project" value="TreeGrafter"/>
</dbReference>
<reference evidence="12 13" key="2">
    <citation type="submission" date="2018-11" db="EMBL/GenBank/DDBJ databases">
        <authorList>
            <consortium name="Pathogen Informatics"/>
        </authorList>
    </citation>
    <scope>NUCLEOTIDE SEQUENCE [LARGE SCALE GENOMIC DNA]</scope>
</reference>
<dbReference type="PANTHER" id="PTHR24248:SF199">
    <property type="entry name" value="IP13425P-RELATED"/>
    <property type="match status" value="1"/>
</dbReference>
<evidence type="ECO:0000256" key="1">
    <source>
        <dbReference type="ARBA" id="ARBA00004651"/>
    </source>
</evidence>
<accession>A0A183IZC1</accession>
<dbReference type="EMBL" id="UZAM01012164">
    <property type="protein sequence ID" value="VDP20371.1"/>
    <property type="molecule type" value="Genomic_DNA"/>
</dbReference>
<dbReference type="PROSITE" id="PS50262">
    <property type="entry name" value="G_PROTEIN_RECEP_F1_2"/>
    <property type="match status" value="1"/>
</dbReference>
<dbReference type="GO" id="GO:0071880">
    <property type="term" value="P:adenylate cyclase-activating adrenergic receptor signaling pathway"/>
    <property type="evidence" value="ECO:0007669"/>
    <property type="project" value="TreeGrafter"/>
</dbReference>
<feature type="transmembrane region" description="Helical" evidence="10">
    <location>
        <begin position="152"/>
        <end position="173"/>
    </location>
</feature>
<feature type="transmembrane region" description="Helical" evidence="10">
    <location>
        <begin position="193"/>
        <end position="216"/>
    </location>
</feature>
<feature type="transmembrane region" description="Helical" evidence="10">
    <location>
        <begin position="32"/>
        <end position="59"/>
    </location>
</feature>
<dbReference type="Proteomes" id="UP000270296">
    <property type="component" value="Unassembled WGS sequence"/>
</dbReference>
<evidence type="ECO:0000256" key="8">
    <source>
        <dbReference type="ARBA" id="ARBA00023170"/>
    </source>
</evidence>
<dbReference type="Pfam" id="PF00001">
    <property type="entry name" value="7tm_1"/>
    <property type="match status" value="1"/>
</dbReference>
<evidence type="ECO:0000259" key="11">
    <source>
        <dbReference type="PROSITE" id="PS50262"/>
    </source>
</evidence>
<evidence type="ECO:0000256" key="3">
    <source>
        <dbReference type="ARBA" id="ARBA00022692"/>
    </source>
</evidence>